<dbReference type="AlphaFoldDB" id="A0AAN6TD56"/>
<dbReference type="Pfam" id="PF26640">
    <property type="entry name" value="DUF8212"/>
    <property type="match status" value="1"/>
</dbReference>
<dbReference type="InterPro" id="IPR058525">
    <property type="entry name" value="DUF8212"/>
</dbReference>
<reference evidence="3" key="1">
    <citation type="journal article" date="2023" name="Mol. Phylogenet. Evol.">
        <title>Genome-scale phylogeny and comparative genomics of the fungal order Sordariales.</title>
        <authorList>
            <person name="Hensen N."/>
            <person name="Bonometti L."/>
            <person name="Westerberg I."/>
            <person name="Brannstrom I.O."/>
            <person name="Guillou S."/>
            <person name="Cros-Aarteil S."/>
            <person name="Calhoun S."/>
            <person name="Haridas S."/>
            <person name="Kuo A."/>
            <person name="Mondo S."/>
            <person name="Pangilinan J."/>
            <person name="Riley R."/>
            <person name="LaButti K."/>
            <person name="Andreopoulos B."/>
            <person name="Lipzen A."/>
            <person name="Chen C."/>
            <person name="Yan M."/>
            <person name="Daum C."/>
            <person name="Ng V."/>
            <person name="Clum A."/>
            <person name="Steindorff A."/>
            <person name="Ohm R.A."/>
            <person name="Martin F."/>
            <person name="Silar P."/>
            <person name="Natvig D.O."/>
            <person name="Lalanne C."/>
            <person name="Gautier V."/>
            <person name="Ament-Velasquez S.L."/>
            <person name="Kruys A."/>
            <person name="Hutchinson M.I."/>
            <person name="Powell A.J."/>
            <person name="Barry K."/>
            <person name="Miller A.N."/>
            <person name="Grigoriev I.V."/>
            <person name="Debuchy R."/>
            <person name="Gladieux P."/>
            <person name="Hiltunen Thoren M."/>
            <person name="Johannesson H."/>
        </authorList>
    </citation>
    <scope>NUCLEOTIDE SEQUENCE</scope>
    <source>
        <strain evidence="3">CBS 508.74</strain>
    </source>
</reference>
<evidence type="ECO:0000313" key="4">
    <source>
        <dbReference type="Proteomes" id="UP001302812"/>
    </source>
</evidence>
<dbReference type="RefSeq" id="XP_064669796.1">
    <property type="nucleotide sequence ID" value="XM_064808533.1"/>
</dbReference>
<dbReference type="GeneID" id="89932656"/>
<evidence type="ECO:0000313" key="3">
    <source>
        <dbReference type="EMBL" id="KAK4112226.1"/>
    </source>
</evidence>
<keyword evidence="4" id="KW-1185">Reference proteome</keyword>
<dbReference type="Pfam" id="PF06985">
    <property type="entry name" value="HET"/>
    <property type="match status" value="1"/>
</dbReference>
<sequence length="623" mass="70470">MQIPRLEFCLVAIVLGSDWTSGRWAGRLPYAILSHTWEDEEVSFQEFANLDKAKEKAGYAKIDQTCRIAKSQGLQYAWVDTCCIDKTSSAELTEAINSMFQWYRQSDVCYAYIADLPPCQQTDTVAAKLDWLSTSASKSYRWFTRGWTLQELIAPQRLEFYDKDWEYRGDKKGLLAELEQHTGIDAPVLKNSGLLSGWPVARKMSWASSRQTTRVEDMAYCLLGIFNVHMPMIYGEGSRAFIRLQEEISKETNDLSLFAWTAKMPPINMTELTDNLAQPPAKVSMETSPLSLIAVSATDFSGVLAPSPREFSECRDIMRVRNPSNPSLEFTLTNNGVKMKPNIGRTESGEYVLSLECAGTCAVSEDESEPVGLGIYLCKTASGFARIRPWMLFLTDDDRIWAGKRRRVYIHKTLDAEQQQRIALEVEGYMFIQYNAAKPYAIEEIVSSPRALWDPELSRFLTMQAVSSVGTEQPDIYAHFTGFQMFDVSHRGKHLCRCLLVCGIFEDSWSRLRPLAALYEESDPSAKTLFEDIRASRGAEGDTALLNRIRNFVISRRESFDTSEVLESQHVLDRVVETRRAFILLNLSHLPDSEDSKVEVQAAKCKVVVDILPKSRPLLASNS</sequence>
<proteinExistence type="predicted"/>
<feature type="domain" description="DUF8212" evidence="2">
    <location>
        <begin position="239"/>
        <end position="339"/>
    </location>
</feature>
<accession>A0AAN6TD56</accession>
<dbReference type="PANTHER" id="PTHR10622:SF12">
    <property type="entry name" value="HET DOMAIN-CONTAINING PROTEIN"/>
    <property type="match status" value="1"/>
</dbReference>
<evidence type="ECO:0000259" key="2">
    <source>
        <dbReference type="Pfam" id="PF26640"/>
    </source>
</evidence>
<comment type="caution">
    <text evidence="3">The sequence shown here is derived from an EMBL/GenBank/DDBJ whole genome shotgun (WGS) entry which is preliminary data.</text>
</comment>
<dbReference type="Proteomes" id="UP001302812">
    <property type="component" value="Unassembled WGS sequence"/>
</dbReference>
<dbReference type="InterPro" id="IPR010730">
    <property type="entry name" value="HET"/>
</dbReference>
<reference evidence="3" key="2">
    <citation type="submission" date="2023-05" db="EMBL/GenBank/DDBJ databases">
        <authorList>
            <consortium name="Lawrence Berkeley National Laboratory"/>
            <person name="Steindorff A."/>
            <person name="Hensen N."/>
            <person name="Bonometti L."/>
            <person name="Westerberg I."/>
            <person name="Brannstrom I.O."/>
            <person name="Guillou S."/>
            <person name="Cros-Aarteil S."/>
            <person name="Calhoun S."/>
            <person name="Haridas S."/>
            <person name="Kuo A."/>
            <person name="Mondo S."/>
            <person name="Pangilinan J."/>
            <person name="Riley R."/>
            <person name="Labutti K."/>
            <person name="Andreopoulos B."/>
            <person name="Lipzen A."/>
            <person name="Chen C."/>
            <person name="Yanf M."/>
            <person name="Daum C."/>
            <person name="Ng V."/>
            <person name="Clum A."/>
            <person name="Ohm R."/>
            <person name="Martin F."/>
            <person name="Silar P."/>
            <person name="Natvig D."/>
            <person name="Lalanne C."/>
            <person name="Gautier V."/>
            <person name="Ament-Velasquez S.L."/>
            <person name="Kruys A."/>
            <person name="Hutchinson M.I."/>
            <person name="Powell A.J."/>
            <person name="Barry K."/>
            <person name="Miller A.N."/>
            <person name="Grigoriev I.V."/>
            <person name="Debuchy R."/>
            <person name="Gladieux P."/>
            <person name="Thoren M.H."/>
            <person name="Johannesson H."/>
        </authorList>
    </citation>
    <scope>NUCLEOTIDE SEQUENCE</scope>
    <source>
        <strain evidence="3">CBS 508.74</strain>
    </source>
</reference>
<dbReference type="PANTHER" id="PTHR10622">
    <property type="entry name" value="HET DOMAIN-CONTAINING PROTEIN"/>
    <property type="match status" value="1"/>
</dbReference>
<evidence type="ECO:0000259" key="1">
    <source>
        <dbReference type="Pfam" id="PF06985"/>
    </source>
</evidence>
<feature type="domain" description="Heterokaryon incompatibility" evidence="1">
    <location>
        <begin position="30"/>
        <end position="116"/>
    </location>
</feature>
<name>A0AAN6TD56_9PEZI</name>
<organism evidence="3 4">
    <name type="scientific">Canariomyces notabilis</name>
    <dbReference type="NCBI Taxonomy" id="2074819"/>
    <lineage>
        <taxon>Eukaryota</taxon>
        <taxon>Fungi</taxon>
        <taxon>Dikarya</taxon>
        <taxon>Ascomycota</taxon>
        <taxon>Pezizomycotina</taxon>
        <taxon>Sordariomycetes</taxon>
        <taxon>Sordariomycetidae</taxon>
        <taxon>Sordariales</taxon>
        <taxon>Chaetomiaceae</taxon>
        <taxon>Canariomyces</taxon>
    </lineage>
</organism>
<gene>
    <name evidence="3" type="ORF">N656DRAFT_115953</name>
</gene>
<dbReference type="EMBL" id="MU853343">
    <property type="protein sequence ID" value="KAK4112226.1"/>
    <property type="molecule type" value="Genomic_DNA"/>
</dbReference>
<protein>
    <submittedName>
        <fullName evidence="3">HET-domain-containing protein</fullName>
    </submittedName>
</protein>